<feature type="transmembrane region" description="Helical" evidence="1">
    <location>
        <begin position="159"/>
        <end position="178"/>
    </location>
</feature>
<proteinExistence type="predicted"/>
<evidence type="ECO:0000256" key="1">
    <source>
        <dbReference type="SAM" id="Phobius"/>
    </source>
</evidence>
<reference evidence="2 3" key="1">
    <citation type="submission" date="2018-06" db="EMBL/GenBank/DDBJ databases">
        <authorList>
            <consortium name="Pathogen Informatics"/>
            <person name="Doyle S."/>
        </authorList>
    </citation>
    <scope>NUCLEOTIDE SEQUENCE [LARGE SCALE GENOMIC DNA]</scope>
    <source>
        <strain evidence="2 3">NCTC11388</strain>
    </source>
</reference>
<name>A0A380CW05_SPHSI</name>
<sequence>MINPTEKLSENNLLKGRHTEGTKMKNREAFRKNLLLNSLLFAIIWAVYMAVVMPLADKVTGPCEGTPGHDYTGAFIVLPLYFVLFAGWIYYISREMIKMVHLWLLILLMLFVIPVGLAIIVAGIFYMKSMISFMQDSEWFSYFYEYGCYADLEVRELPILTGTSIGLGLSLYALLLVFKRKEVR</sequence>
<feature type="transmembrane region" description="Helical" evidence="1">
    <location>
        <begin position="103"/>
        <end position="127"/>
    </location>
</feature>
<evidence type="ECO:0000313" key="3">
    <source>
        <dbReference type="Proteomes" id="UP000254893"/>
    </source>
</evidence>
<protein>
    <submittedName>
        <fullName evidence="2">Uncharacterized protein</fullName>
    </submittedName>
</protein>
<dbReference type="AlphaFoldDB" id="A0A380CW05"/>
<organism evidence="2 3">
    <name type="scientific">Sphingobacterium spiritivorum</name>
    <name type="common">Flavobacterium spiritivorum</name>
    <dbReference type="NCBI Taxonomy" id="258"/>
    <lineage>
        <taxon>Bacteria</taxon>
        <taxon>Pseudomonadati</taxon>
        <taxon>Bacteroidota</taxon>
        <taxon>Sphingobacteriia</taxon>
        <taxon>Sphingobacteriales</taxon>
        <taxon>Sphingobacteriaceae</taxon>
        <taxon>Sphingobacterium</taxon>
    </lineage>
</organism>
<dbReference type="Proteomes" id="UP000254893">
    <property type="component" value="Unassembled WGS sequence"/>
</dbReference>
<keyword evidence="1" id="KW-1133">Transmembrane helix</keyword>
<evidence type="ECO:0000313" key="2">
    <source>
        <dbReference type="EMBL" id="SUJ29119.1"/>
    </source>
</evidence>
<feature type="transmembrane region" description="Helical" evidence="1">
    <location>
        <begin position="34"/>
        <end position="51"/>
    </location>
</feature>
<accession>A0A380CW05</accession>
<keyword evidence="1" id="KW-0472">Membrane</keyword>
<feature type="transmembrane region" description="Helical" evidence="1">
    <location>
        <begin position="71"/>
        <end position="91"/>
    </location>
</feature>
<dbReference type="EMBL" id="UGYW01000002">
    <property type="protein sequence ID" value="SUJ29119.1"/>
    <property type="molecule type" value="Genomic_DNA"/>
</dbReference>
<gene>
    <name evidence="2" type="ORF">NCTC11388_04534</name>
</gene>
<keyword evidence="1" id="KW-0812">Transmembrane</keyword>